<dbReference type="AlphaFoldDB" id="A0A9W5AZ10"/>
<evidence type="ECO:0000313" key="1">
    <source>
        <dbReference type="EMBL" id="CUW87575.1"/>
    </source>
</evidence>
<dbReference type="RefSeq" id="WP_080822800.1">
    <property type="nucleotide sequence ID" value="NZ_LT009718.1"/>
</dbReference>
<protein>
    <submittedName>
        <fullName evidence="1">Uncharacterized protein</fullName>
    </submittedName>
</protein>
<organism evidence="1 2">
    <name type="scientific">Agrobacterium genomosp. 2 str. CFBP 5494</name>
    <dbReference type="NCBI Taxonomy" id="1183436"/>
    <lineage>
        <taxon>Bacteria</taxon>
        <taxon>Pseudomonadati</taxon>
        <taxon>Pseudomonadota</taxon>
        <taxon>Alphaproteobacteria</taxon>
        <taxon>Hyphomicrobiales</taxon>
        <taxon>Rhizobiaceae</taxon>
        <taxon>Rhizobium/Agrobacterium group</taxon>
        <taxon>Agrobacterium</taxon>
        <taxon>Agrobacterium tumefaciens complex</taxon>
    </lineage>
</organism>
<dbReference type="EMBL" id="FBVY01000004">
    <property type="protein sequence ID" value="CUW87575.1"/>
    <property type="molecule type" value="Genomic_DNA"/>
</dbReference>
<keyword evidence="2" id="KW-1185">Reference proteome</keyword>
<comment type="caution">
    <text evidence="1">The sequence shown here is derived from an EMBL/GenBank/DDBJ whole genome shotgun (WGS) entry which is preliminary data.</text>
</comment>
<gene>
    <name evidence="1" type="ORF">AGR2A_Cc120104</name>
</gene>
<sequence length="362" mass="41729">MTKLDDDRRMRLRGSYLDRIVEVAQFYIATHSYFIESDFKSFIADEFTYLTELSDEERQYLRDQVGLESLRRVAISRAKDQEEFFRKLVADNPDIVVHYANLAFDLGWLDLLKDAVARMRTYPAAWKVRLDGATERFGCLVLHVSFMVAERGATAEIKRMREEIRLRSLATCEVCGENGRLRLGAWAKTVCDKHSAIFDDFQEDDGHWADPWRWLEKKQSSEGRIADEESADVQAGLDELDRGESVHINEVLDKARAIVADAEHRKRQSAISRQIETDLEKNGRKAELLLEFRGQIETAVVAAMSVADDDVGFWLHTEVGRWRGVQPSSEDDRDFLLRYVRSLAIDERGRRMPSSDLKSDND</sequence>
<evidence type="ECO:0000313" key="2">
    <source>
        <dbReference type="Proteomes" id="UP000191933"/>
    </source>
</evidence>
<proteinExistence type="predicted"/>
<reference evidence="1 2" key="1">
    <citation type="submission" date="2016-01" db="EMBL/GenBank/DDBJ databases">
        <authorList>
            <person name="Regsiter A."/>
            <person name="william w."/>
        </authorList>
    </citation>
    <scope>NUCLEOTIDE SEQUENCE [LARGE SCALE GENOMIC DNA]</scope>
    <source>
        <strain evidence="1 2">CFBP 5494</strain>
    </source>
</reference>
<dbReference type="Proteomes" id="UP000191933">
    <property type="component" value="Unassembled WGS sequence"/>
</dbReference>
<accession>A0A9W5AZ10</accession>
<name>A0A9W5AZ10_9HYPH</name>